<protein>
    <submittedName>
        <fullName evidence="3">Uncharacterized protein</fullName>
    </submittedName>
</protein>
<dbReference type="AlphaFoldDB" id="A0A4P6XMN3"/>
<feature type="signal peptide" evidence="2">
    <location>
        <begin position="1"/>
        <end position="21"/>
    </location>
</feature>
<feature type="region of interest" description="Disordered" evidence="1">
    <location>
        <begin position="167"/>
        <end position="195"/>
    </location>
</feature>
<gene>
    <name evidence="3" type="ORF">METSCH_C06140</name>
</gene>
<name>A0A4P6XMN3_9ASCO</name>
<feature type="chain" id="PRO_5020634497" evidence="2">
    <location>
        <begin position="22"/>
        <end position="229"/>
    </location>
</feature>
<evidence type="ECO:0000256" key="1">
    <source>
        <dbReference type="SAM" id="MobiDB-lite"/>
    </source>
</evidence>
<reference evidence="4" key="1">
    <citation type="submission" date="2019-03" db="EMBL/GenBank/DDBJ databases">
        <title>Snf2 controls pulcherriminic acid biosynthesis and connects pigmentation and antifungal activity of the yeast Metschnikowia pulcherrima.</title>
        <authorList>
            <person name="Gore-Lloyd D."/>
            <person name="Sumann I."/>
            <person name="Brachmann A.O."/>
            <person name="Schneeberger K."/>
            <person name="Ortiz-Merino R.A."/>
            <person name="Moreno-Beltran M."/>
            <person name="Schlaefli M."/>
            <person name="Kirner P."/>
            <person name="Santos Kron A."/>
            <person name="Wolfe K.H."/>
            <person name="Piel J."/>
            <person name="Ahrens C.H."/>
            <person name="Henk D."/>
            <person name="Freimoser F.M."/>
        </authorList>
    </citation>
    <scope>NUCLEOTIDE SEQUENCE [LARGE SCALE GENOMIC DNA]</scope>
    <source>
        <strain evidence="4">APC 1.2</strain>
    </source>
</reference>
<evidence type="ECO:0000313" key="4">
    <source>
        <dbReference type="Proteomes" id="UP000292447"/>
    </source>
</evidence>
<sequence length="229" mass="26027">MKHTSIYTFAFVFVLARLVLAVPISKRGEFLIDHTYARSSEQEKEEFQDCFLENFGQTFPETIPQDLLECITRDGDTDESAASFSGISDTACVIRCLEDFIDRVFPLTKSEKRKPVYFSPENENSFKFSACPLFEENDASFGFPDFDHEHLPLLDVEYMNSGDEPINMNIEDSENAENSGMSDNESTATDELTDEDKVVDTRHLHTLYEHLFGSCLTMGPVLSDLEHTN</sequence>
<accession>A0A4P6XMN3</accession>
<proteinExistence type="predicted"/>
<keyword evidence="2" id="KW-0732">Signal</keyword>
<organism evidence="3 4">
    <name type="scientific">Metschnikowia aff. pulcherrima</name>
    <dbReference type="NCBI Taxonomy" id="2163413"/>
    <lineage>
        <taxon>Eukaryota</taxon>
        <taxon>Fungi</taxon>
        <taxon>Dikarya</taxon>
        <taxon>Ascomycota</taxon>
        <taxon>Saccharomycotina</taxon>
        <taxon>Pichiomycetes</taxon>
        <taxon>Metschnikowiaceae</taxon>
        <taxon>Metschnikowia</taxon>
    </lineage>
</organism>
<evidence type="ECO:0000256" key="2">
    <source>
        <dbReference type="SAM" id="SignalP"/>
    </source>
</evidence>
<keyword evidence="4" id="KW-1185">Reference proteome</keyword>
<dbReference type="EMBL" id="CP034458">
    <property type="protein sequence ID" value="QBM88637.1"/>
    <property type="molecule type" value="Genomic_DNA"/>
</dbReference>
<evidence type="ECO:0000313" key="3">
    <source>
        <dbReference type="EMBL" id="QBM88637.1"/>
    </source>
</evidence>
<feature type="compositionally biased region" description="Polar residues" evidence="1">
    <location>
        <begin position="176"/>
        <end position="190"/>
    </location>
</feature>
<dbReference type="Proteomes" id="UP000292447">
    <property type="component" value="Chromosome III"/>
</dbReference>